<comment type="similarity">
    <text evidence="1">Belongs to the IL-6 superfamily.</text>
</comment>
<dbReference type="GO" id="GO:0045639">
    <property type="term" value="P:positive regulation of myeloid cell differentiation"/>
    <property type="evidence" value="ECO:0007669"/>
    <property type="project" value="InterPro"/>
</dbReference>
<comment type="caution">
    <text evidence="3">The sequence shown here is derived from an EMBL/GenBank/DDBJ whole genome shotgun (WGS) entry which is preliminary data.</text>
</comment>
<dbReference type="InterPro" id="IPR009079">
    <property type="entry name" value="4_helix_cytokine-like_core"/>
</dbReference>
<evidence type="ECO:0000313" key="3">
    <source>
        <dbReference type="EMBL" id="KAJ8254283.1"/>
    </source>
</evidence>
<evidence type="ECO:0000313" key="4">
    <source>
        <dbReference type="Proteomes" id="UP001152803"/>
    </source>
</evidence>
<dbReference type="EMBL" id="JAFJMO010000016">
    <property type="protein sequence ID" value="KAJ8254283.1"/>
    <property type="molecule type" value="Genomic_DNA"/>
</dbReference>
<sequence>MPSSHRRLGKDRMHTIYILSLHFVLALLAHSAPLPECSGKAGPLMDSQEFEKIVMASSSLVSKVRSDIEGVRKSCVPEAFKWDSPTQNLQYMKSVLGIPPSPILKSLSNDFTMELCLNHISEGLQLHQDLLTSIRDRISKPEKMTELLADIRDLLAQVVKMRELAQLGAGEQYGGSGLSAQLTEVYKVQAAAHITLDQLDSFSQHVFRSLRNIRTVAQAKPAASC</sequence>
<dbReference type="PRINTS" id="PR00433">
    <property type="entry name" value="IL6GCSFMGF"/>
</dbReference>
<dbReference type="GO" id="GO:0005576">
    <property type="term" value="C:extracellular region"/>
    <property type="evidence" value="ECO:0007669"/>
    <property type="project" value="InterPro"/>
</dbReference>
<dbReference type="PANTHER" id="PTHR10511">
    <property type="entry name" value="GRANULOCYTE COLONY-STIMULATING FACTOR"/>
    <property type="match status" value="1"/>
</dbReference>
<dbReference type="InterPro" id="IPR040117">
    <property type="entry name" value="GCSF/MGF"/>
</dbReference>
<dbReference type="OrthoDB" id="8841348at2759"/>
<dbReference type="Gene3D" id="1.20.1250.10">
    <property type="match status" value="1"/>
</dbReference>
<proteinExistence type="inferred from homology"/>
<accession>A0A9Q1D0R1</accession>
<dbReference type="GO" id="GO:0006955">
    <property type="term" value="P:immune response"/>
    <property type="evidence" value="ECO:0007669"/>
    <property type="project" value="InterPro"/>
</dbReference>
<dbReference type="AlphaFoldDB" id="A0A9Q1D0R1"/>
<dbReference type="GO" id="GO:0005125">
    <property type="term" value="F:cytokine activity"/>
    <property type="evidence" value="ECO:0007669"/>
    <property type="project" value="InterPro"/>
</dbReference>
<feature type="chain" id="PRO_5040275548" description="Granulocyte colony-stimulating factor" evidence="2">
    <location>
        <begin position="32"/>
        <end position="225"/>
    </location>
</feature>
<evidence type="ECO:0000256" key="2">
    <source>
        <dbReference type="SAM" id="SignalP"/>
    </source>
</evidence>
<keyword evidence="4" id="KW-1185">Reference proteome</keyword>
<dbReference type="PANTHER" id="PTHR10511:SF2">
    <property type="entry name" value="GRANULOCYTE COLONY-STIMULATING FACTOR"/>
    <property type="match status" value="1"/>
</dbReference>
<reference evidence="3" key="1">
    <citation type="journal article" date="2023" name="Science">
        <title>Genome structures resolve the early diversification of teleost fishes.</title>
        <authorList>
            <person name="Parey E."/>
            <person name="Louis A."/>
            <person name="Montfort J."/>
            <person name="Bouchez O."/>
            <person name="Roques C."/>
            <person name="Iampietro C."/>
            <person name="Lluch J."/>
            <person name="Castinel A."/>
            <person name="Donnadieu C."/>
            <person name="Desvignes T."/>
            <person name="Floi Bucao C."/>
            <person name="Jouanno E."/>
            <person name="Wen M."/>
            <person name="Mejri S."/>
            <person name="Dirks R."/>
            <person name="Jansen H."/>
            <person name="Henkel C."/>
            <person name="Chen W.J."/>
            <person name="Zahm M."/>
            <person name="Cabau C."/>
            <person name="Klopp C."/>
            <person name="Thompson A.W."/>
            <person name="Robinson-Rechavi M."/>
            <person name="Braasch I."/>
            <person name="Lecointre G."/>
            <person name="Bobe J."/>
            <person name="Postlethwait J.H."/>
            <person name="Berthelot C."/>
            <person name="Roest Crollius H."/>
            <person name="Guiguen Y."/>
        </authorList>
    </citation>
    <scope>NUCLEOTIDE SEQUENCE</scope>
    <source>
        <strain evidence="3">Concon-B</strain>
    </source>
</reference>
<dbReference type="Proteomes" id="UP001152803">
    <property type="component" value="Unassembled WGS sequence"/>
</dbReference>
<keyword evidence="2" id="KW-0732">Signal</keyword>
<gene>
    <name evidence="3" type="ORF">COCON_G00208950</name>
</gene>
<protein>
    <recommendedName>
        <fullName evidence="5">Granulocyte colony-stimulating factor</fullName>
    </recommendedName>
</protein>
<name>A0A9Q1D0R1_CONCO</name>
<evidence type="ECO:0000256" key="1">
    <source>
        <dbReference type="ARBA" id="ARBA00007432"/>
    </source>
</evidence>
<evidence type="ECO:0008006" key="5">
    <source>
        <dbReference type="Google" id="ProtNLM"/>
    </source>
</evidence>
<dbReference type="InterPro" id="IPR030474">
    <property type="entry name" value="IL-6/GCSF/MGF"/>
</dbReference>
<dbReference type="SUPFAM" id="SSF47266">
    <property type="entry name" value="4-helical cytokines"/>
    <property type="match status" value="1"/>
</dbReference>
<feature type="signal peptide" evidence="2">
    <location>
        <begin position="1"/>
        <end position="31"/>
    </location>
</feature>
<organism evidence="3 4">
    <name type="scientific">Conger conger</name>
    <name type="common">Conger eel</name>
    <name type="synonym">Muraena conger</name>
    <dbReference type="NCBI Taxonomy" id="82655"/>
    <lineage>
        <taxon>Eukaryota</taxon>
        <taxon>Metazoa</taxon>
        <taxon>Chordata</taxon>
        <taxon>Craniata</taxon>
        <taxon>Vertebrata</taxon>
        <taxon>Euteleostomi</taxon>
        <taxon>Actinopterygii</taxon>
        <taxon>Neopterygii</taxon>
        <taxon>Teleostei</taxon>
        <taxon>Anguilliformes</taxon>
        <taxon>Congridae</taxon>
        <taxon>Conger</taxon>
    </lineage>
</organism>